<feature type="domain" description="HipA-like C-terminal" evidence="4">
    <location>
        <begin position="219"/>
        <end position="427"/>
    </location>
</feature>
<dbReference type="EMBL" id="JXQQ01000010">
    <property type="protein sequence ID" value="KIQ35354.1"/>
    <property type="molecule type" value="Genomic_DNA"/>
</dbReference>
<evidence type="ECO:0000259" key="4">
    <source>
        <dbReference type="Pfam" id="PF07804"/>
    </source>
</evidence>
<dbReference type="Pfam" id="PF07804">
    <property type="entry name" value="HipA_C"/>
    <property type="match status" value="1"/>
</dbReference>
<accession>A0A0D0MWR5</accession>
<keyword evidence="5" id="KW-0238">DNA-binding</keyword>
<evidence type="ECO:0000256" key="3">
    <source>
        <dbReference type="ARBA" id="ARBA00022777"/>
    </source>
</evidence>
<dbReference type="GO" id="GO:0003677">
    <property type="term" value="F:DNA binding"/>
    <property type="evidence" value="ECO:0007669"/>
    <property type="project" value="UniProtKB-KW"/>
</dbReference>
<dbReference type="RefSeq" id="WP_042577771.1">
    <property type="nucleotide sequence ID" value="NZ_JXQQ01000010.1"/>
</dbReference>
<dbReference type="InterPro" id="IPR052028">
    <property type="entry name" value="HipA_Ser/Thr_kinase"/>
</dbReference>
<dbReference type="GO" id="GO:0005829">
    <property type="term" value="C:cytosol"/>
    <property type="evidence" value="ECO:0007669"/>
    <property type="project" value="TreeGrafter"/>
</dbReference>
<comment type="caution">
    <text evidence="5">The sequence shown here is derived from an EMBL/GenBank/DDBJ whole genome shotgun (WGS) entry which is preliminary data.</text>
</comment>
<sequence length="465" mass="49927">MAADPVTILRAKGPLQAAALADAMGVSRPTLSRAIRTAGAAVVVRGSARRTTYAARRALRGDNAPIPLFRIDRRGTQHQVAVLDLVHPDGTAAAFSEGFGWPLDDEMRRGWFEGLPYMMQDMRPQGFLGRNFARHHAALLKVSEDPANWSDDDVLYALSLLGTDAPGDLLVGEVAARRWLEQVQALSDGTGPQGIADDQLGEAYPRLATQALELGVAGSSAGGEFPKFTAMRHTAGGDQHVLVKFSGSDDSPGTRRWADLLVCEHLAAQALTDRTGIEVARSRILVLANRTFLEVDRFDRHGAIGRSPVVSWSALNSTFVGAGGRPWAEGVRPLAASGWITNDDVGRIGLLGHFGQLIGNTDMHDGNLSFRPVSVGGQAQLQLQLAPIYDMLPMTYGPVRGVELPHRTYAPRLPLPSERNAWKQAAEAAVAFWDSAAADGRISGEFRAVCAQNARALRQAASTHS</sequence>
<dbReference type="NCBIfam" id="NF007297">
    <property type="entry name" value="PRK09775.1"/>
    <property type="match status" value="1"/>
</dbReference>
<name>A0A0D0MWR5_VARPD</name>
<dbReference type="GO" id="GO:0004674">
    <property type="term" value="F:protein serine/threonine kinase activity"/>
    <property type="evidence" value="ECO:0007669"/>
    <property type="project" value="TreeGrafter"/>
</dbReference>
<evidence type="ECO:0000256" key="2">
    <source>
        <dbReference type="ARBA" id="ARBA00022679"/>
    </source>
</evidence>
<dbReference type="AlphaFoldDB" id="A0A0D0MWR5"/>
<evidence type="ECO:0000313" key="6">
    <source>
        <dbReference type="Proteomes" id="UP000032067"/>
    </source>
</evidence>
<comment type="similarity">
    <text evidence="1">Belongs to the HipA Ser/Thr kinase family.</text>
</comment>
<reference evidence="5 6" key="1">
    <citation type="submission" date="2014-12" db="EMBL/GenBank/DDBJ databases">
        <title>16Stimator: statistical estimation of ribosomal gene copy numbers from draft genome assemblies.</title>
        <authorList>
            <person name="Perisin M.A."/>
            <person name="Vetter M."/>
            <person name="Gilbert J.A."/>
            <person name="Bergelson J."/>
        </authorList>
    </citation>
    <scope>NUCLEOTIDE SEQUENCE [LARGE SCALE GENOMIC DNA]</scope>
    <source>
        <strain evidence="5 6">MEDvA23</strain>
    </source>
</reference>
<proteinExistence type="inferred from homology"/>
<dbReference type="PANTHER" id="PTHR37419">
    <property type="entry name" value="SERINE/THREONINE-PROTEIN KINASE TOXIN HIPA"/>
    <property type="match status" value="1"/>
</dbReference>
<dbReference type="InterPro" id="IPR012893">
    <property type="entry name" value="HipA-like_C"/>
</dbReference>
<dbReference type="PANTHER" id="PTHR37419:SF8">
    <property type="entry name" value="TOXIN YJJJ"/>
    <property type="match status" value="1"/>
</dbReference>
<gene>
    <name evidence="5" type="ORF">RT97_05615</name>
</gene>
<organism evidence="5 6">
    <name type="scientific">Variovorax paradoxus</name>
    <dbReference type="NCBI Taxonomy" id="34073"/>
    <lineage>
        <taxon>Bacteria</taxon>
        <taxon>Pseudomonadati</taxon>
        <taxon>Pseudomonadota</taxon>
        <taxon>Betaproteobacteria</taxon>
        <taxon>Burkholderiales</taxon>
        <taxon>Comamonadaceae</taxon>
        <taxon>Variovorax</taxon>
    </lineage>
</organism>
<evidence type="ECO:0000313" key="5">
    <source>
        <dbReference type="EMBL" id="KIQ35354.1"/>
    </source>
</evidence>
<keyword evidence="2" id="KW-0808">Transferase</keyword>
<protein>
    <submittedName>
        <fullName evidence="5">DNA-binding protein</fullName>
    </submittedName>
</protein>
<dbReference type="OrthoDB" id="8555656at2"/>
<dbReference type="Proteomes" id="UP000032067">
    <property type="component" value="Unassembled WGS sequence"/>
</dbReference>
<evidence type="ECO:0000256" key="1">
    <source>
        <dbReference type="ARBA" id="ARBA00010164"/>
    </source>
</evidence>
<keyword evidence="3" id="KW-0418">Kinase</keyword>